<evidence type="ECO:0000256" key="1">
    <source>
        <dbReference type="ARBA" id="ARBA00004141"/>
    </source>
</evidence>
<dbReference type="AlphaFoldDB" id="A0A077MEH8"/>
<organism evidence="9 10">
    <name type="scientific">Nostocoides jenkinsii Ben 74</name>
    <dbReference type="NCBI Taxonomy" id="1193518"/>
    <lineage>
        <taxon>Bacteria</taxon>
        <taxon>Bacillati</taxon>
        <taxon>Actinomycetota</taxon>
        <taxon>Actinomycetes</taxon>
        <taxon>Micrococcales</taxon>
        <taxon>Intrasporangiaceae</taxon>
        <taxon>Nostocoides</taxon>
    </lineage>
</organism>
<keyword evidence="4 8" id="KW-1133">Transmembrane helix</keyword>
<dbReference type="PANTHER" id="PTHR30477">
    <property type="entry name" value="ABC-TRANSPORTER METAL-BINDING PROTEIN"/>
    <property type="match status" value="1"/>
</dbReference>
<feature type="region of interest" description="Disordered" evidence="7">
    <location>
        <begin position="1"/>
        <end position="26"/>
    </location>
</feature>
<dbReference type="STRING" id="1193518.BN13_380008"/>
<evidence type="ECO:0000256" key="2">
    <source>
        <dbReference type="ARBA" id="ARBA00008034"/>
    </source>
</evidence>
<feature type="transmembrane region" description="Helical" evidence="8">
    <location>
        <begin position="112"/>
        <end position="130"/>
    </location>
</feature>
<dbReference type="InterPro" id="IPR001626">
    <property type="entry name" value="ABC_TroCD"/>
</dbReference>
<dbReference type="GO" id="GO:0055085">
    <property type="term" value="P:transmembrane transport"/>
    <property type="evidence" value="ECO:0007669"/>
    <property type="project" value="InterPro"/>
</dbReference>
<evidence type="ECO:0000256" key="3">
    <source>
        <dbReference type="ARBA" id="ARBA00022692"/>
    </source>
</evidence>
<feature type="transmembrane region" description="Helical" evidence="8">
    <location>
        <begin position="41"/>
        <end position="65"/>
    </location>
</feature>
<keyword evidence="5 8" id="KW-0472">Membrane</keyword>
<dbReference type="Gene3D" id="1.10.3470.10">
    <property type="entry name" value="ABC transporter involved in vitamin B12 uptake, BtuC"/>
    <property type="match status" value="1"/>
</dbReference>
<gene>
    <name evidence="9" type="ORF">BN13_380008</name>
</gene>
<dbReference type="GO" id="GO:0010043">
    <property type="term" value="P:response to zinc ion"/>
    <property type="evidence" value="ECO:0007669"/>
    <property type="project" value="TreeGrafter"/>
</dbReference>
<dbReference type="Pfam" id="PF00950">
    <property type="entry name" value="ABC-3"/>
    <property type="match status" value="1"/>
</dbReference>
<keyword evidence="6" id="KW-0813">Transport</keyword>
<comment type="subcellular location">
    <subcellularLocation>
        <location evidence="6">Cell membrane</location>
        <topology evidence="6">Multi-pass membrane protein</topology>
    </subcellularLocation>
    <subcellularLocation>
        <location evidence="1">Membrane</location>
        <topology evidence="1">Multi-pass membrane protein</topology>
    </subcellularLocation>
</comment>
<keyword evidence="10" id="KW-1185">Reference proteome</keyword>
<dbReference type="GO" id="GO:0043190">
    <property type="term" value="C:ATP-binding cassette (ABC) transporter complex"/>
    <property type="evidence" value="ECO:0007669"/>
    <property type="project" value="InterPro"/>
</dbReference>
<dbReference type="EMBL" id="CAJC01000148">
    <property type="protein sequence ID" value="CCI53357.1"/>
    <property type="molecule type" value="Genomic_DNA"/>
</dbReference>
<evidence type="ECO:0000313" key="9">
    <source>
        <dbReference type="EMBL" id="CCI53357.1"/>
    </source>
</evidence>
<feature type="region of interest" description="Disordered" evidence="7">
    <location>
        <begin position="292"/>
        <end position="358"/>
    </location>
</feature>
<name>A0A077MEH8_9MICO</name>
<feature type="transmembrane region" description="Helical" evidence="8">
    <location>
        <begin position="77"/>
        <end position="100"/>
    </location>
</feature>
<feature type="transmembrane region" description="Helical" evidence="8">
    <location>
        <begin position="156"/>
        <end position="179"/>
    </location>
</feature>
<feature type="compositionally biased region" description="Low complexity" evidence="7">
    <location>
        <begin position="1"/>
        <end position="25"/>
    </location>
</feature>
<feature type="compositionally biased region" description="Basic and acidic residues" evidence="7">
    <location>
        <begin position="332"/>
        <end position="358"/>
    </location>
</feature>
<dbReference type="InterPro" id="IPR037294">
    <property type="entry name" value="ABC_BtuC-like"/>
</dbReference>
<sequence length="358" mass="37370">MPRTTPTAATPTTPASGAPVPSPGSMTPRREATMIELLDYGFMRNALVASLLIGACAPLVGIFLVQRRLSLIGDGIGHVALAGVAVGLLTGTSPVWTALLTAAARGRPGGDVALALMFYGGIAAGVVLIGRSPQGTSANLTSYLFGSITATTADDLIAFTVLTVLVVAVTVALRPWLFAVAQDEEYARASGLPVLGLNVALSVLTAVTVVVSMRVVGLLLVSALMIIPNAAAQQVSRSFAGAMQLAVLLGVVASVGGVATSFYAETPSGGTIVLLALALYLVAQVGARWRPASRHGTRAERHTHEHGPGCGHEAIPHGDHVDYLHDGHRHAPHDDHYDEHAEDHRHEPEHEHERGRVR</sequence>
<dbReference type="Proteomes" id="UP000035720">
    <property type="component" value="Unassembled WGS sequence"/>
</dbReference>
<comment type="caution">
    <text evidence="9">The sequence shown here is derived from an EMBL/GenBank/DDBJ whole genome shotgun (WGS) entry which is preliminary data.</text>
</comment>
<evidence type="ECO:0000256" key="8">
    <source>
        <dbReference type="SAM" id="Phobius"/>
    </source>
</evidence>
<accession>A0A077MEH8</accession>
<evidence type="ECO:0000256" key="7">
    <source>
        <dbReference type="SAM" id="MobiDB-lite"/>
    </source>
</evidence>
<evidence type="ECO:0000256" key="6">
    <source>
        <dbReference type="RuleBase" id="RU003943"/>
    </source>
</evidence>
<feature type="transmembrane region" description="Helical" evidence="8">
    <location>
        <begin position="199"/>
        <end position="227"/>
    </location>
</feature>
<reference evidence="9 10" key="1">
    <citation type="journal article" date="2013" name="ISME J.">
        <title>A metabolic model for members of the genus Tetrasphaera involved in enhanced biological phosphorus removal.</title>
        <authorList>
            <person name="Kristiansen R."/>
            <person name="Nguyen H.T.T."/>
            <person name="Saunders A.M."/>
            <person name="Nielsen J.L."/>
            <person name="Wimmer R."/>
            <person name="Le V.Q."/>
            <person name="McIlroy S.J."/>
            <person name="Petrovski S."/>
            <person name="Seviour R.J."/>
            <person name="Calteau A."/>
            <person name="Nielsen K.L."/>
            <person name="Nielsen P.H."/>
        </authorList>
    </citation>
    <scope>NUCLEOTIDE SEQUENCE [LARGE SCALE GENOMIC DNA]</scope>
    <source>
        <strain evidence="9 10">Ben 74</strain>
    </source>
</reference>
<dbReference type="PANTHER" id="PTHR30477:SF0">
    <property type="entry name" value="METAL TRANSPORT SYSTEM MEMBRANE PROTEIN TM_0125-RELATED"/>
    <property type="match status" value="1"/>
</dbReference>
<feature type="compositionally biased region" description="Basic and acidic residues" evidence="7">
    <location>
        <begin position="314"/>
        <end position="326"/>
    </location>
</feature>
<keyword evidence="3 6" id="KW-0812">Transmembrane</keyword>
<protein>
    <submittedName>
        <fullName evidence="9">Putative metal transport ABC transporter</fullName>
    </submittedName>
</protein>
<evidence type="ECO:0000256" key="4">
    <source>
        <dbReference type="ARBA" id="ARBA00022989"/>
    </source>
</evidence>
<comment type="similarity">
    <text evidence="2 6">Belongs to the ABC-3 integral membrane protein family.</text>
</comment>
<dbReference type="SUPFAM" id="SSF81345">
    <property type="entry name" value="ABC transporter involved in vitamin B12 uptake, BtuC"/>
    <property type="match status" value="1"/>
</dbReference>
<dbReference type="CDD" id="cd06550">
    <property type="entry name" value="TM_ABC_iron-siderophores_like"/>
    <property type="match status" value="1"/>
</dbReference>
<proteinExistence type="inferred from homology"/>
<evidence type="ECO:0000313" key="10">
    <source>
        <dbReference type="Proteomes" id="UP000035720"/>
    </source>
</evidence>
<feature type="compositionally biased region" description="Basic and acidic residues" evidence="7">
    <location>
        <begin position="297"/>
        <end position="307"/>
    </location>
</feature>
<feature type="transmembrane region" description="Helical" evidence="8">
    <location>
        <begin position="239"/>
        <end position="264"/>
    </location>
</feature>
<evidence type="ECO:0000256" key="5">
    <source>
        <dbReference type="ARBA" id="ARBA00023136"/>
    </source>
</evidence>
<feature type="transmembrane region" description="Helical" evidence="8">
    <location>
        <begin position="270"/>
        <end position="289"/>
    </location>
</feature>